<sequence>SLFHLPVFRRLVLNYHLSERILEKCKSHSDKRNMAFMQELRCLFALMVGSSRTFVDPSAAVELLRDAFRTSEAQQDVSEFSHKLLDWLEDAFQLAAKDKVEDKQKNPMVQLFYGTFVTERRHEGKTLCNIEQFGQYPLQVNGFNNLDECLEGAMVEREIESLHADHSVTPGRERWFKKLPPVLTFELSRFEFNTQLGRPEKIHKKLEFPQIIYMDRYLHKNISQTHERRGDVKKLKDQLAALQQKLECYKNYGSGPSKYPLADMLQFVLEFATTKPSSVSPAEDLRAASPASPLPNEPLPKDNSEPTDADSSEDPVAGVSSCQRTPIYKPFTQCRLPIDCPPHPAPHSVTEEELHFVKSCLQRWRTEVENDINELKASIERLTQMLEAMYTDNNLCQAPYRLHAVLVHEGQASAGHYWAYIYDHANKRWMKYNDVSITESSWEELERDSFGGMTNASAYCLMYIDDRLPTLTTEPTDDETGQVLHGIESLPPVLRRYVSEDNRWFQQELSEWEEQFCQTAAPQGGSTDPRPEKKLQTAVEPALQSGPSEEELEEEEHEEESEVSPPPPQIDSSSEAVTDTLDPSQSPNQSEKELQSQTHDSALINPTPSDLHVERDDTQTAARVPHTAGGENVVSEVEIPNVGRIMVRADADGYNEEMMLTPAMQGVILAIAKARQIFDKEGPEAGLIKAFHEEYSRLFELSQEETTPSEDNKAPNRIVERTLLEQFTDRNLSFDERAISIMREARTKLRLIKPEDMDMDEYLQWHDDYRLFRTVFVYLLTGLEHYQHGKMREALIFLAHAYETNSSLLKHGERRGLEKSLISVYRRKCLTALNDSASQLFCSGDEHSVEEGVSIMEEAVIPCLHLMSREQSPTREDRDAMESIRSHWCCCLGRDMEDSLQEKLGEFLPRVLDGSAERIVLKDPPKVPVTAAHDLCSRLAAVMESLHKTSVVSVK</sequence>
<dbReference type="AlphaFoldDB" id="A0AAD9BI63"/>
<dbReference type="PANTHER" id="PTHR24006:SF678">
    <property type="entry name" value="UBIQUITIN CARBOXYL-TERMINAL HYDROLASE 28"/>
    <property type="match status" value="1"/>
</dbReference>
<dbReference type="PROSITE" id="PS50235">
    <property type="entry name" value="USP_3"/>
    <property type="match status" value="1"/>
</dbReference>
<dbReference type="Pfam" id="PF00443">
    <property type="entry name" value="UCH"/>
    <property type="match status" value="1"/>
</dbReference>
<proteinExistence type="predicted"/>
<dbReference type="InterPro" id="IPR038765">
    <property type="entry name" value="Papain-like_cys_pep_sf"/>
</dbReference>
<feature type="domain" description="USP" evidence="3">
    <location>
        <begin position="1"/>
        <end position="466"/>
    </location>
</feature>
<dbReference type="SUPFAM" id="SSF54001">
    <property type="entry name" value="Cysteine proteinases"/>
    <property type="match status" value="1"/>
</dbReference>
<feature type="compositionally biased region" description="Acidic residues" evidence="2">
    <location>
        <begin position="548"/>
        <end position="562"/>
    </location>
</feature>
<organism evidence="4 5">
    <name type="scientific">Dissostichus eleginoides</name>
    <name type="common">Patagonian toothfish</name>
    <name type="synonym">Dissostichus amissus</name>
    <dbReference type="NCBI Taxonomy" id="100907"/>
    <lineage>
        <taxon>Eukaryota</taxon>
        <taxon>Metazoa</taxon>
        <taxon>Chordata</taxon>
        <taxon>Craniata</taxon>
        <taxon>Vertebrata</taxon>
        <taxon>Euteleostomi</taxon>
        <taxon>Actinopterygii</taxon>
        <taxon>Neopterygii</taxon>
        <taxon>Teleostei</taxon>
        <taxon>Neoteleostei</taxon>
        <taxon>Acanthomorphata</taxon>
        <taxon>Eupercaria</taxon>
        <taxon>Perciformes</taxon>
        <taxon>Notothenioidei</taxon>
        <taxon>Nototheniidae</taxon>
        <taxon>Dissostichus</taxon>
    </lineage>
</organism>
<feature type="non-terminal residue" evidence="4">
    <location>
        <position position="955"/>
    </location>
</feature>
<evidence type="ECO:0000313" key="4">
    <source>
        <dbReference type="EMBL" id="KAK1883183.1"/>
    </source>
</evidence>
<dbReference type="GO" id="GO:0016579">
    <property type="term" value="P:protein deubiquitination"/>
    <property type="evidence" value="ECO:0007669"/>
    <property type="project" value="InterPro"/>
</dbReference>
<dbReference type="GO" id="GO:0004843">
    <property type="term" value="F:cysteine-type deubiquitinase activity"/>
    <property type="evidence" value="ECO:0007669"/>
    <property type="project" value="InterPro"/>
</dbReference>
<dbReference type="PANTHER" id="PTHR24006">
    <property type="entry name" value="UBIQUITIN CARBOXYL-TERMINAL HYDROLASE"/>
    <property type="match status" value="1"/>
</dbReference>
<dbReference type="InterPro" id="IPR028889">
    <property type="entry name" value="USP"/>
</dbReference>
<dbReference type="GO" id="GO:0005829">
    <property type="term" value="C:cytosol"/>
    <property type="evidence" value="ECO:0007669"/>
    <property type="project" value="TreeGrafter"/>
</dbReference>
<dbReference type="GO" id="GO:0005634">
    <property type="term" value="C:nucleus"/>
    <property type="evidence" value="ECO:0007669"/>
    <property type="project" value="TreeGrafter"/>
</dbReference>
<dbReference type="Gene3D" id="3.90.70.10">
    <property type="entry name" value="Cysteine proteinases"/>
    <property type="match status" value="1"/>
</dbReference>
<dbReference type="Proteomes" id="UP001228049">
    <property type="component" value="Unassembled WGS sequence"/>
</dbReference>
<protein>
    <submittedName>
        <fullName evidence="4">Ubiquitin carboxyl-terminal hydrolase 25</fullName>
    </submittedName>
</protein>
<dbReference type="PROSITE" id="PS00973">
    <property type="entry name" value="USP_2"/>
    <property type="match status" value="1"/>
</dbReference>
<gene>
    <name evidence="4" type="ORF">KUDE01_023958</name>
</gene>
<keyword evidence="4" id="KW-0378">Hydrolase</keyword>
<evidence type="ECO:0000313" key="5">
    <source>
        <dbReference type="Proteomes" id="UP001228049"/>
    </source>
</evidence>
<comment type="caution">
    <text evidence="4">The sequence shown here is derived from an EMBL/GenBank/DDBJ whole genome shotgun (WGS) entry which is preliminary data.</text>
</comment>
<dbReference type="InterPro" id="IPR001394">
    <property type="entry name" value="Peptidase_C19_UCH"/>
</dbReference>
<evidence type="ECO:0000256" key="1">
    <source>
        <dbReference type="SAM" id="Coils"/>
    </source>
</evidence>
<dbReference type="InterPro" id="IPR050164">
    <property type="entry name" value="Peptidase_C19"/>
</dbReference>
<dbReference type="InterPro" id="IPR018200">
    <property type="entry name" value="USP_CS"/>
</dbReference>
<dbReference type="GO" id="GO:0000077">
    <property type="term" value="P:DNA damage checkpoint signaling"/>
    <property type="evidence" value="ECO:0007669"/>
    <property type="project" value="TreeGrafter"/>
</dbReference>
<keyword evidence="1" id="KW-0175">Coiled coil</keyword>
<dbReference type="EMBL" id="JASDAP010000023">
    <property type="protein sequence ID" value="KAK1883183.1"/>
    <property type="molecule type" value="Genomic_DNA"/>
</dbReference>
<feature type="compositionally biased region" description="Polar residues" evidence="2">
    <location>
        <begin position="570"/>
        <end position="608"/>
    </location>
</feature>
<dbReference type="CDD" id="cd02665">
    <property type="entry name" value="Peptidase_C19I"/>
    <property type="match status" value="1"/>
</dbReference>
<name>A0AAD9BI63_DISEL</name>
<feature type="coiled-coil region" evidence="1">
    <location>
        <begin position="365"/>
        <end position="392"/>
    </location>
</feature>
<reference evidence="4" key="1">
    <citation type="submission" date="2023-04" db="EMBL/GenBank/DDBJ databases">
        <title>Chromosome-level genome of Chaenocephalus aceratus.</title>
        <authorList>
            <person name="Park H."/>
        </authorList>
    </citation>
    <scope>NUCLEOTIDE SEQUENCE</scope>
    <source>
        <strain evidence="4">DE</strain>
        <tissue evidence="4">Muscle</tissue>
    </source>
</reference>
<feature type="region of interest" description="Disordered" evidence="2">
    <location>
        <begin position="519"/>
        <end position="630"/>
    </location>
</feature>
<feature type="region of interest" description="Disordered" evidence="2">
    <location>
        <begin position="280"/>
        <end position="320"/>
    </location>
</feature>
<evidence type="ECO:0000259" key="3">
    <source>
        <dbReference type="PROSITE" id="PS50235"/>
    </source>
</evidence>
<accession>A0AAD9BI63</accession>
<keyword evidence="5" id="KW-1185">Reference proteome</keyword>
<evidence type="ECO:0000256" key="2">
    <source>
        <dbReference type="SAM" id="MobiDB-lite"/>
    </source>
</evidence>